<dbReference type="EMBL" id="OX451735">
    <property type="protein sequence ID" value="CAI8593949.1"/>
    <property type="molecule type" value="Genomic_DNA"/>
</dbReference>
<keyword evidence="2" id="KW-1185">Reference proteome</keyword>
<evidence type="ECO:0000313" key="1">
    <source>
        <dbReference type="EMBL" id="CAI8593949.1"/>
    </source>
</evidence>
<dbReference type="PANTHER" id="PTHR32108">
    <property type="entry name" value="DNA-DIRECTED RNA POLYMERASE SUBUNIT ALPHA"/>
    <property type="match status" value="1"/>
</dbReference>
<sequence length="235" mass="26425">MFLGTLSGPFFNHLIGNSSAGFTNLILTGERIEAGIKAGKIQKGAFSSTEKKSFKKEYSVVYGSRRPNRSEHRQAVNTVVISKPAGALQYHKQQRGERLRRQFTRLSMTLSQILPQLLTTNLVTLREAPKNPNTTSPKYNPNARCAYHSDSPGHSTDDCWTLKNKVQDLIDANEVEFEAPERPNVVTAPMPKHGLNAIEDDVEESEFDSWIYPTTNDGPRNWTEKDFVPITFVTQ</sequence>
<name>A0AAV0ZAR4_VICFA</name>
<accession>A0AAV0ZAR4</accession>
<dbReference type="Proteomes" id="UP001157006">
    <property type="component" value="Chromosome 1S"/>
</dbReference>
<gene>
    <name evidence="1" type="ORF">VFH_I116720</name>
</gene>
<proteinExistence type="predicted"/>
<evidence type="ECO:0000313" key="2">
    <source>
        <dbReference type="Proteomes" id="UP001157006"/>
    </source>
</evidence>
<organism evidence="1 2">
    <name type="scientific">Vicia faba</name>
    <name type="common">Broad bean</name>
    <name type="synonym">Faba vulgaris</name>
    <dbReference type="NCBI Taxonomy" id="3906"/>
    <lineage>
        <taxon>Eukaryota</taxon>
        <taxon>Viridiplantae</taxon>
        <taxon>Streptophyta</taxon>
        <taxon>Embryophyta</taxon>
        <taxon>Tracheophyta</taxon>
        <taxon>Spermatophyta</taxon>
        <taxon>Magnoliopsida</taxon>
        <taxon>eudicotyledons</taxon>
        <taxon>Gunneridae</taxon>
        <taxon>Pentapetalae</taxon>
        <taxon>rosids</taxon>
        <taxon>fabids</taxon>
        <taxon>Fabales</taxon>
        <taxon>Fabaceae</taxon>
        <taxon>Papilionoideae</taxon>
        <taxon>50 kb inversion clade</taxon>
        <taxon>NPAAA clade</taxon>
        <taxon>Hologalegina</taxon>
        <taxon>IRL clade</taxon>
        <taxon>Fabeae</taxon>
        <taxon>Vicia</taxon>
    </lineage>
</organism>
<reference evidence="1 2" key="1">
    <citation type="submission" date="2023-01" db="EMBL/GenBank/DDBJ databases">
        <authorList>
            <person name="Kreplak J."/>
        </authorList>
    </citation>
    <scope>NUCLEOTIDE SEQUENCE [LARGE SCALE GENOMIC DNA]</scope>
</reference>
<dbReference type="AlphaFoldDB" id="A0AAV0ZAR4"/>
<dbReference type="PANTHER" id="PTHR32108:SF9">
    <property type="entry name" value="REVERSE TRANSCRIPTASE RNASE H-LIKE DOMAIN-CONTAINING PROTEIN"/>
    <property type="match status" value="1"/>
</dbReference>
<protein>
    <submittedName>
        <fullName evidence="1">Uncharacterized protein</fullName>
    </submittedName>
</protein>